<dbReference type="PANTHER" id="PTHR47204">
    <property type="entry name" value="OS02G0168900 PROTEIN"/>
    <property type="match status" value="1"/>
</dbReference>
<dbReference type="Pfam" id="PF08615">
    <property type="entry name" value="RNase_H2_suC"/>
    <property type="match status" value="1"/>
</dbReference>
<dbReference type="GO" id="GO:0032299">
    <property type="term" value="C:ribonuclease H2 complex"/>
    <property type="evidence" value="ECO:0007669"/>
    <property type="project" value="InterPro"/>
</dbReference>
<proteinExistence type="predicted"/>
<sequence>MQEKYVVREGNLPKLEASVVPCSIKHTREVKGLGNYWMVERNEDGTLESYLRGRKLKGKELHLNGCKGYLLLKENDEDKIDDNVNVNYSAIGEIKTFQNFGHERIPDANDATNKIQEWLTVSKIIHG</sequence>
<dbReference type="OrthoDB" id="6222486at2759"/>
<gene>
    <name evidence="1" type="ORF">ATY40_BA7501177</name>
</gene>
<accession>A0A1B2J8N5</accession>
<name>A0A1B2J8N5_PICPA</name>
<organism evidence="1 2">
    <name type="scientific">Komagataella pastoris</name>
    <name type="common">Yeast</name>
    <name type="synonym">Pichia pastoris</name>
    <dbReference type="NCBI Taxonomy" id="4922"/>
    <lineage>
        <taxon>Eukaryota</taxon>
        <taxon>Fungi</taxon>
        <taxon>Dikarya</taxon>
        <taxon>Ascomycota</taxon>
        <taxon>Saccharomycotina</taxon>
        <taxon>Pichiomycetes</taxon>
        <taxon>Pichiales</taxon>
        <taxon>Pichiaceae</taxon>
        <taxon>Komagataella</taxon>
    </lineage>
</organism>
<dbReference type="EMBL" id="CP014584">
    <property type="protein sequence ID" value="ANZ74351.1"/>
    <property type="molecule type" value="Genomic_DNA"/>
</dbReference>
<evidence type="ECO:0000313" key="1">
    <source>
        <dbReference type="EMBL" id="ANZ74351.1"/>
    </source>
</evidence>
<evidence type="ECO:0000313" key="2">
    <source>
        <dbReference type="Proteomes" id="UP000094565"/>
    </source>
</evidence>
<keyword evidence="2" id="KW-1185">Reference proteome</keyword>
<protein>
    <submittedName>
        <fullName evidence="1">BA75_01177T0</fullName>
    </submittedName>
</protein>
<dbReference type="InterPro" id="IPR013924">
    <property type="entry name" value="RNase_H2_suC"/>
</dbReference>
<dbReference type="CDD" id="cd09271">
    <property type="entry name" value="RNase_H2-C"/>
    <property type="match status" value="1"/>
</dbReference>
<dbReference type="Gene3D" id="2.40.128.680">
    <property type="match status" value="1"/>
</dbReference>
<dbReference type="PANTHER" id="PTHR47204:SF1">
    <property type="entry name" value="RIBONUCLEASE H2 SUBUNIT C"/>
    <property type="match status" value="1"/>
</dbReference>
<dbReference type="Proteomes" id="UP000094565">
    <property type="component" value="Chromosome 1"/>
</dbReference>
<reference evidence="1 2" key="1">
    <citation type="submission" date="2016-02" db="EMBL/GenBank/DDBJ databases">
        <title>Comparative genomic and transcriptomic foundation for Pichia pastoris.</title>
        <authorList>
            <person name="Love K.R."/>
            <person name="Shah K.A."/>
            <person name="Whittaker C.A."/>
            <person name="Wu J."/>
            <person name="Bartlett M.C."/>
            <person name="Ma D."/>
            <person name="Leeson R.L."/>
            <person name="Priest M."/>
            <person name="Young S.K."/>
            <person name="Love J.C."/>
        </authorList>
    </citation>
    <scope>NUCLEOTIDE SEQUENCE [LARGE SCALE GENOMIC DNA]</scope>
    <source>
        <strain evidence="1 2">ATCC 28485</strain>
    </source>
</reference>
<dbReference type="GO" id="GO:0006401">
    <property type="term" value="P:RNA catabolic process"/>
    <property type="evidence" value="ECO:0007669"/>
    <property type="project" value="InterPro"/>
</dbReference>
<dbReference type="AlphaFoldDB" id="A0A1B2J8N5"/>